<gene>
    <name evidence="1" type="ORF">GXW76_17555</name>
</gene>
<organism evidence="1 2">
    <name type="scientific">Neoroseomonas soli</name>
    <dbReference type="NCBI Taxonomy" id="1081025"/>
    <lineage>
        <taxon>Bacteria</taxon>
        <taxon>Pseudomonadati</taxon>
        <taxon>Pseudomonadota</taxon>
        <taxon>Alphaproteobacteria</taxon>
        <taxon>Acetobacterales</taxon>
        <taxon>Acetobacteraceae</taxon>
        <taxon>Neoroseomonas</taxon>
    </lineage>
</organism>
<dbReference type="InterPro" id="IPR010607">
    <property type="entry name" value="DUF1194"/>
</dbReference>
<evidence type="ECO:0000313" key="1">
    <source>
        <dbReference type="EMBL" id="MBR0672988.1"/>
    </source>
</evidence>
<reference evidence="1" key="1">
    <citation type="submission" date="2020-01" db="EMBL/GenBank/DDBJ databases">
        <authorList>
            <person name="Rat A."/>
        </authorList>
    </citation>
    <scope>NUCLEOTIDE SEQUENCE</scope>
    <source>
        <strain evidence="1">LMG 31231</strain>
    </source>
</reference>
<dbReference type="InterPro" id="IPR036465">
    <property type="entry name" value="vWFA_dom_sf"/>
</dbReference>
<proteinExistence type="predicted"/>
<sequence length="206" mass="20877">MEKVDLALCLAVDASSSVDYDEFGLMLGGYAAAFRDEGVAAALATGPRGATAVCMMMWSGRGAQQVAVPWARLDGAAASAAFADAVEGAPRIVPPGATALGEGMVAGLALLAACPAEATRLVLDVSGDGRNNQGRAPGPVRDIGVGAGVTINALAVLNEEPDLLDHYRDEVIGGPGAFAMHTPDYAAFAEAIREKLLRETAGAPIA</sequence>
<dbReference type="RefSeq" id="WP_211863402.1">
    <property type="nucleotide sequence ID" value="NZ_JAAEDM010000055.1"/>
</dbReference>
<dbReference type="Pfam" id="PF06707">
    <property type="entry name" value="DUF1194"/>
    <property type="match status" value="1"/>
</dbReference>
<protein>
    <submittedName>
        <fullName evidence="1">DUF1194 domain-containing protein</fullName>
    </submittedName>
</protein>
<dbReference type="AlphaFoldDB" id="A0A9X9X0Q9"/>
<dbReference type="EMBL" id="JAAEDM010000055">
    <property type="protein sequence ID" value="MBR0672988.1"/>
    <property type="molecule type" value="Genomic_DNA"/>
</dbReference>
<evidence type="ECO:0000313" key="2">
    <source>
        <dbReference type="Proteomes" id="UP001138751"/>
    </source>
</evidence>
<dbReference type="Proteomes" id="UP001138751">
    <property type="component" value="Unassembled WGS sequence"/>
</dbReference>
<name>A0A9X9X0Q9_9PROT</name>
<comment type="caution">
    <text evidence="1">The sequence shown here is derived from an EMBL/GenBank/DDBJ whole genome shotgun (WGS) entry which is preliminary data.</text>
</comment>
<keyword evidence="2" id="KW-1185">Reference proteome</keyword>
<dbReference type="SUPFAM" id="SSF53300">
    <property type="entry name" value="vWA-like"/>
    <property type="match status" value="1"/>
</dbReference>
<reference evidence="1" key="2">
    <citation type="journal article" date="2021" name="Syst. Appl. Microbiol.">
        <title>Roseomonas hellenica sp. nov., isolated from roots of wild-growing Alkanna tinctoria.</title>
        <authorList>
            <person name="Rat A."/>
            <person name="Naranjo H.D."/>
            <person name="Lebbe L."/>
            <person name="Cnockaert M."/>
            <person name="Krigas N."/>
            <person name="Grigoriadou K."/>
            <person name="Maloupa E."/>
            <person name="Willems A."/>
        </authorList>
    </citation>
    <scope>NUCLEOTIDE SEQUENCE</scope>
    <source>
        <strain evidence="1">LMG 31231</strain>
    </source>
</reference>
<dbReference type="Gene3D" id="3.40.50.410">
    <property type="entry name" value="von Willebrand factor, type A domain"/>
    <property type="match status" value="1"/>
</dbReference>
<accession>A0A9X9X0Q9</accession>